<sequence>MRRIVLNDRGAVTAEFAVALPAILLVLTLGVGALSAGAAAVRLQHVAAESARLFGRGDDDRARRVVSEVGATVALDRVDSLVCVDVSAPAPIPLPVGPLTARACALDGGA</sequence>
<evidence type="ECO:0000313" key="2">
    <source>
        <dbReference type="Proteomes" id="UP000285970"/>
    </source>
</evidence>
<dbReference type="AlphaFoldDB" id="A0A3S3LGM4"/>
<comment type="caution">
    <text evidence="1">The sequence shown here is derived from an EMBL/GenBank/DDBJ whole genome shotgun (WGS) entry which is preliminary data.</text>
</comment>
<dbReference type="InterPro" id="IPR049790">
    <property type="entry name" value="Rv3655c/TadE"/>
</dbReference>
<dbReference type="EMBL" id="RBZY01000012">
    <property type="protein sequence ID" value="RWR20981.1"/>
    <property type="molecule type" value="Genomic_DNA"/>
</dbReference>
<accession>A0A3S3LGM4</accession>
<organism evidence="1 2">
    <name type="scientific">Microbacterium enclense</name>
    <dbReference type="NCBI Taxonomy" id="993073"/>
    <lineage>
        <taxon>Bacteria</taxon>
        <taxon>Bacillati</taxon>
        <taxon>Actinomycetota</taxon>
        <taxon>Actinomycetes</taxon>
        <taxon>Micrococcales</taxon>
        <taxon>Microbacteriaceae</taxon>
        <taxon>Microbacterium</taxon>
    </lineage>
</organism>
<dbReference type="Proteomes" id="UP000285970">
    <property type="component" value="Unassembled WGS sequence"/>
</dbReference>
<dbReference type="RefSeq" id="WP_128217011.1">
    <property type="nucleotide sequence ID" value="NZ_RBZY01000012.1"/>
</dbReference>
<evidence type="ECO:0008006" key="3">
    <source>
        <dbReference type="Google" id="ProtNLM"/>
    </source>
</evidence>
<dbReference type="OrthoDB" id="5073539at2"/>
<name>A0A3S3LGM4_9MICO</name>
<evidence type="ECO:0000313" key="1">
    <source>
        <dbReference type="EMBL" id="RWR20981.1"/>
    </source>
</evidence>
<dbReference type="NCBIfam" id="NF041390">
    <property type="entry name" value="TadE_Rv3655c"/>
    <property type="match status" value="1"/>
</dbReference>
<proteinExistence type="predicted"/>
<gene>
    <name evidence="1" type="ORF">D8Y23_04700</name>
</gene>
<reference evidence="1 2" key="1">
    <citation type="journal article" date="2018" name="Front. Microbiol.">
        <title>Novel Insights Into Bacterial Dimethylsulfoniopropionate Catabolism in the East China Sea.</title>
        <authorList>
            <person name="Liu J."/>
            <person name="Liu J."/>
            <person name="Zhang S.H."/>
            <person name="Liang J."/>
            <person name="Lin H."/>
            <person name="Song D."/>
            <person name="Yang G.P."/>
            <person name="Todd J.D."/>
            <person name="Zhang X.H."/>
        </authorList>
    </citation>
    <scope>NUCLEOTIDE SEQUENCE [LARGE SCALE GENOMIC DNA]</scope>
    <source>
        <strain evidence="1 2">ZYFD042</strain>
    </source>
</reference>
<protein>
    <recommendedName>
        <fullName evidence="3">TadE-like protein</fullName>
    </recommendedName>
</protein>